<organism evidence="8 9">
    <name type="scientific">Asticcacaulis biprosthecium C19</name>
    <dbReference type="NCBI Taxonomy" id="715226"/>
    <lineage>
        <taxon>Bacteria</taxon>
        <taxon>Pseudomonadati</taxon>
        <taxon>Pseudomonadota</taxon>
        <taxon>Alphaproteobacteria</taxon>
        <taxon>Caulobacterales</taxon>
        <taxon>Caulobacteraceae</taxon>
        <taxon>Asticcacaulis</taxon>
    </lineage>
</organism>
<dbReference type="Pfam" id="PF00072">
    <property type="entry name" value="Response_reg"/>
    <property type="match status" value="1"/>
</dbReference>
<dbReference type="GO" id="GO:0006355">
    <property type="term" value="P:regulation of DNA-templated transcription"/>
    <property type="evidence" value="ECO:0007669"/>
    <property type="project" value="TreeGrafter"/>
</dbReference>
<evidence type="ECO:0000256" key="4">
    <source>
        <dbReference type="ARBA" id="ARBA00023125"/>
    </source>
</evidence>
<evidence type="ECO:0000256" key="3">
    <source>
        <dbReference type="ARBA" id="ARBA00023015"/>
    </source>
</evidence>
<keyword evidence="9" id="KW-1185">Reference proteome</keyword>
<dbReference type="HOGENOM" id="CLU_000445_69_8_5"/>
<evidence type="ECO:0000256" key="1">
    <source>
        <dbReference type="ARBA" id="ARBA00022553"/>
    </source>
</evidence>
<keyword evidence="5" id="KW-0804">Transcription</keyword>
<sequence>MEDDDDIQSLLKHILKRDGYDVTCADSGMTALGAMAQSIPDLILLDMAMPDMDGLSFLKRRAQFPEFRVIPVICVTARDRNTDVMAAIEMGADHYVTKPFDNAKLLASIARLMPKTSSLSAEVRAVVWK</sequence>
<name>F4QSE9_9CAUL</name>
<dbReference type="GO" id="GO:0005829">
    <property type="term" value="C:cytosol"/>
    <property type="evidence" value="ECO:0007669"/>
    <property type="project" value="TreeGrafter"/>
</dbReference>
<reference evidence="9" key="1">
    <citation type="submission" date="2011-03" db="EMBL/GenBank/DDBJ databases">
        <title>Draft genome sequence of Brevundimonas diminuta.</title>
        <authorList>
            <person name="Brown P.J.B."/>
            <person name="Buechlein A."/>
            <person name="Hemmerich C."/>
            <person name="Brun Y.V."/>
        </authorList>
    </citation>
    <scope>NUCLEOTIDE SEQUENCE [LARGE SCALE GENOMIC DNA]</scope>
    <source>
        <strain evidence="9">C19</strain>
    </source>
</reference>
<dbReference type="STRING" id="715226.ABI_40920"/>
<dbReference type="PANTHER" id="PTHR48111:SF1">
    <property type="entry name" value="TWO-COMPONENT RESPONSE REGULATOR ORR33"/>
    <property type="match status" value="1"/>
</dbReference>
<dbReference type="Proteomes" id="UP000006512">
    <property type="component" value="Unassembled WGS sequence"/>
</dbReference>
<dbReference type="GO" id="GO:0032993">
    <property type="term" value="C:protein-DNA complex"/>
    <property type="evidence" value="ECO:0007669"/>
    <property type="project" value="TreeGrafter"/>
</dbReference>
<dbReference type="CDD" id="cd17574">
    <property type="entry name" value="REC_OmpR"/>
    <property type="match status" value="1"/>
</dbReference>
<dbReference type="GO" id="GO:0000976">
    <property type="term" value="F:transcription cis-regulatory region binding"/>
    <property type="evidence" value="ECO:0007669"/>
    <property type="project" value="TreeGrafter"/>
</dbReference>
<dbReference type="InterPro" id="IPR039420">
    <property type="entry name" value="WalR-like"/>
</dbReference>
<feature type="modified residue" description="4-aspartylphosphate" evidence="6">
    <location>
        <position position="46"/>
    </location>
</feature>
<evidence type="ECO:0000313" key="8">
    <source>
        <dbReference type="EMBL" id="EGF89669.1"/>
    </source>
</evidence>
<dbReference type="InterPro" id="IPR001789">
    <property type="entry name" value="Sig_transdc_resp-reg_receiver"/>
</dbReference>
<evidence type="ECO:0000256" key="6">
    <source>
        <dbReference type="PROSITE-ProRule" id="PRU00169"/>
    </source>
</evidence>
<dbReference type="InterPro" id="IPR011006">
    <property type="entry name" value="CheY-like_superfamily"/>
</dbReference>
<dbReference type="eggNOG" id="COG0745">
    <property type="taxonomic scope" value="Bacteria"/>
</dbReference>
<protein>
    <submittedName>
        <fullName evidence="8">Response regulator</fullName>
    </submittedName>
</protein>
<keyword evidence="3" id="KW-0805">Transcription regulation</keyword>
<evidence type="ECO:0000313" key="9">
    <source>
        <dbReference type="Proteomes" id="UP000006512"/>
    </source>
</evidence>
<dbReference type="GO" id="GO:0000156">
    <property type="term" value="F:phosphorelay response regulator activity"/>
    <property type="evidence" value="ECO:0007669"/>
    <property type="project" value="TreeGrafter"/>
</dbReference>
<dbReference type="Gene3D" id="3.40.50.2300">
    <property type="match status" value="1"/>
</dbReference>
<evidence type="ECO:0000259" key="7">
    <source>
        <dbReference type="PROSITE" id="PS50110"/>
    </source>
</evidence>
<dbReference type="PROSITE" id="PS50110">
    <property type="entry name" value="RESPONSE_REGULATORY"/>
    <property type="match status" value="1"/>
</dbReference>
<proteinExistence type="predicted"/>
<evidence type="ECO:0000256" key="2">
    <source>
        <dbReference type="ARBA" id="ARBA00023012"/>
    </source>
</evidence>
<keyword evidence="2" id="KW-0902">Two-component regulatory system</keyword>
<accession>F4QSE9</accession>
<feature type="domain" description="Response regulatory" evidence="7">
    <location>
        <begin position="1"/>
        <end position="113"/>
    </location>
</feature>
<dbReference type="SMART" id="SM00448">
    <property type="entry name" value="REC"/>
    <property type="match status" value="1"/>
</dbReference>
<evidence type="ECO:0000256" key="5">
    <source>
        <dbReference type="ARBA" id="ARBA00023163"/>
    </source>
</evidence>
<gene>
    <name evidence="8" type="ORF">ABI_40920</name>
</gene>
<dbReference type="PANTHER" id="PTHR48111">
    <property type="entry name" value="REGULATOR OF RPOS"/>
    <property type="match status" value="1"/>
</dbReference>
<dbReference type="EMBL" id="GL883080">
    <property type="protein sequence ID" value="EGF89669.1"/>
    <property type="molecule type" value="Genomic_DNA"/>
</dbReference>
<dbReference type="SUPFAM" id="SSF52172">
    <property type="entry name" value="CheY-like"/>
    <property type="match status" value="1"/>
</dbReference>
<dbReference type="AlphaFoldDB" id="F4QSE9"/>
<keyword evidence="4" id="KW-0238">DNA-binding</keyword>
<keyword evidence="1 6" id="KW-0597">Phosphoprotein</keyword>